<sequence length="404" mass="42733">MAAAANWQDDTSVAAAAAIAAAENYMSTIPLPAGDGFPTLSSADFDIPSSSAASAHGASAYQPSLPNTAQPGVRPPSYSSAATPTEPGSPPHRSSATIVLEANDVDEEEDGKPALSYAKLAALAIDAAPQGRATVADIYKWVQERYPYFRHGKPWWKNCIRHNLSMKKCFVRQEGTRGSNFWSLHPDHRSEILHAKSPRNLSRKRRRASMHATTTTTAAITNTTSSSSSSATAFDTSSPTPSPQDQYTEPLVDQLRSVGPPLATGAAHLSPDLRQATARPPLPDHLLATASWATAADATFADTTFDAASDMMTDVEDLLAEATSPVLSASDALLPLLNTEETDALLNATLNAFPPNAFHSELMANASCVSQVPPASPLPPVRLPDATSWLQPVGALDLPDLSVF</sequence>
<feature type="region of interest" description="Disordered" evidence="3">
    <location>
        <begin position="48"/>
        <end position="94"/>
    </location>
</feature>
<accession>A9UWM8</accession>
<dbReference type="InterPro" id="IPR036388">
    <property type="entry name" value="WH-like_DNA-bd_sf"/>
</dbReference>
<evidence type="ECO:0000313" key="6">
    <source>
        <dbReference type="Proteomes" id="UP000001357"/>
    </source>
</evidence>
<keyword evidence="1 2" id="KW-0238">DNA-binding</keyword>
<dbReference type="Gene3D" id="1.10.10.10">
    <property type="entry name" value="Winged helix-like DNA-binding domain superfamily/Winged helix DNA-binding domain"/>
    <property type="match status" value="1"/>
</dbReference>
<dbReference type="EMBL" id="CH991548">
    <property type="protein sequence ID" value="EDQ90072.1"/>
    <property type="molecule type" value="Genomic_DNA"/>
</dbReference>
<feature type="DNA-binding region" description="Fork-head" evidence="2">
    <location>
        <begin position="112"/>
        <end position="207"/>
    </location>
</feature>
<evidence type="ECO:0000259" key="4">
    <source>
        <dbReference type="PROSITE" id="PS50039"/>
    </source>
</evidence>
<dbReference type="Pfam" id="PF00250">
    <property type="entry name" value="Forkhead"/>
    <property type="match status" value="1"/>
</dbReference>
<feature type="compositionally biased region" description="Low complexity" evidence="3">
    <location>
        <begin position="49"/>
        <end position="60"/>
    </location>
</feature>
<feature type="region of interest" description="Disordered" evidence="3">
    <location>
        <begin position="193"/>
        <end position="247"/>
    </location>
</feature>
<dbReference type="eggNOG" id="KOG2294">
    <property type="taxonomic scope" value="Eukaryota"/>
</dbReference>
<dbReference type="AlphaFoldDB" id="A9UWM8"/>
<evidence type="ECO:0000256" key="3">
    <source>
        <dbReference type="SAM" id="MobiDB-lite"/>
    </source>
</evidence>
<feature type="compositionally biased region" description="Polar residues" evidence="3">
    <location>
        <begin position="61"/>
        <end position="70"/>
    </location>
</feature>
<name>A9UWM8_MONBE</name>
<dbReference type="GeneID" id="5890227"/>
<evidence type="ECO:0000256" key="1">
    <source>
        <dbReference type="ARBA" id="ARBA00023125"/>
    </source>
</evidence>
<reference evidence="5 6" key="1">
    <citation type="journal article" date="2008" name="Nature">
        <title>The genome of the choanoflagellate Monosiga brevicollis and the origin of metazoans.</title>
        <authorList>
            <consortium name="JGI Sequencing"/>
            <person name="King N."/>
            <person name="Westbrook M.J."/>
            <person name="Young S.L."/>
            <person name="Kuo A."/>
            <person name="Abedin M."/>
            <person name="Chapman J."/>
            <person name="Fairclough S."/>
            <person name="Hellsten U."/>
            <person name="Isogai Y."/>
            <person name="Letunic I."/>
            <person name="Marr M."/>
            <person name="Pincus D."/>
            <person name="Putnam N."/>
            <person name="Rokas A."/>
            <person name="Wright K.J."/>
            <person name="Zuzow R."/>
            <person name="Dirks W."/>
            <person name="Good M."/>
            <person name="Goodstein D."/>
            <person name="Lemons D."/>
            <person name="Li W."/>
            <person name="Lyons J.B."/>
            <person name="Morris A."/>
            <person name="Nichols S."/>
            <person name="Richter D.J."/>
            <person name="Salamov A."/>
            <person name="Bork P."/>
            <person name="Lim W.A."/>
            <person name="Manning G."/>
            <person name="Miller W.T."/>
            <person name="McGinnis W."/>
            <person name="Shapiro H."/>
            <person name="Tjian R."/>
            <person name="Grigoriev I.V."/>
            <person name="Rokhsar D."/>
        </authorList>
    </citation>
    <scope>NUCLEOTIDE SEQUENCE [LARGE SCALE GENOMIC DNA]</scope>
    <source>
        <strain evidence="6">MX1 / ATCC 50154</strain>
    </source>
</reference>
<keyword evidence="6" id="KW-1185">Reference proteome</keyword>
<dbReference type="InterPro" id="IPR001766">
    <property type="entry name" value="Fork_head_dom"/>
</dbReference>
<dbReference type="Proteomes" id="UP000001357">
    <property type="component" value="Unassembled WGS sequence"/>
</dbReference>
<dbReference type="PANTHER" id="PTHR11829">
    <property type="entry name" value="FORKHEAD BOX PROTEIN"/>
    <property type="match status" value="1"/>
</dbReference>
<dbReference type="SUPFAM" id="SSF46785">
    <property type="entry name" value="Winged helix' DNA-binding domain"/>
    <property type="match status" value="1"/>
</dbReference>
<dbReference type="CDD" id="cd00059">
    <property type="entry name" value="FH_FOX"/>
    <property type="match status" value="1"/>
</dbReference>
<keyword evidence="2" id="KW-0539">Nucleus</keyword>
<dbReference type="GO" id="GO:0005634">
    <property type="term" value="C:nucleus"/>
    <property type="evidence" value="ECO:0007669"/>
    <property type="project" value="UniProtKB-SubCell"/>
</dbReference>
<proteinExistence type="predicted"/>
<dbReference type="GO" id="GO:0006357">
    <property type="term" value="P:regulation of transcription by RNA polymerase II"/>
    <property type="evidence" value="ECO:0000318"/>
    <property type="project" value="GO_Central"/>
</dbReference>
<dbReference type="InParanoid" id="A9UWM8"/>
<feature type="compositionally biased region" description="Low complexity" evidence="3">
    <location>
        <begin position="210"/>
        <end position="239"/>
    </location>
</feature>
<dbReference type="PANTHER" id="PTHR11829:SF343">
    <property type="entry name" value="FORK-HEAD DOMAIN-CONTAINING PROTEIN"/>
    <property type="match status" value="1"/>
</dbReference>
<dbReference type="InterPro" id="IPR036390">
    <property type="entry name" value="WH_DNA-bd_sf"/>
</dbReference>
<evidence type="ECO:0000256" key="2">
    <source>
        <dbReference type="PROSITE-ProRule" id="PRU00089"/>
    </source>
</evidence>
<evidence type="ECO:0000313" key="5">
    <source>
        <dbReference type="EMBL" id="EDQ90072.1"/>
    </source>
</evidence>
<protein>
    <recommendedName>
        <fullName evidence="4">Fork-head domain-containing protein</fullName>
    </recommendedName>
</protein>
<dbReference type="GO" id="GO:0030154">
    <property type="term" value="P:cell differentiation"/>
    <property type="evidence" value="ECO:0000318"/>
    <property type="project" value="GO_Central"/>
</dbReference>
<dbReference type="STRING" id="81824.A9UWM8"/>
<dbReference type="GO" id="GO:0000981">
    <property type="term" value="F:DNA-binding transcription factor activity, RNA polymerase II-specific"/>
    <property type="evidence" value="ECO:0000318"/>
    <property type="project" value="GO_Central"/>
</dbReference>
<feature type="domain" description="Fork-head" evidence="4">
    <location>
        <begin position="112"/>
        <end position="207"/>
    </location>
</feature>
<dbReference type="PROSITE" id="PS50039">
    <property type="entry name" value="FORK_HEAD_3"/>
    <property type="match status" value="1"/>
</dbReference>
<dbReference type="GO" id="GO:0000978">
    <property type="term" value="F:RNA polymerase II cis-regulatory region sequence-specific DNA binding"/>
    <property type="evidence" value="ECO:0000318"/>
    <property type="project" value="GO_Central"/>
</dbReference>
<gene>
    <name evidence="5" type="ORF">MONBRDRAFT_24510</name>
</gene>
<dbReference type="PRINTS" id="PR00053">
    <property type="entry name" value="FORKHEAD"/>
</dbReference>
<dbReference type="GO" id="GO:0009653">
    <property type="term" value="P:anatomical structure morphogenesis"/>
    <property type="evidence" value="ECO:0000318"/>
    <property type="project" value="GO_Central"/>
</dbReference>
<dbReference type="KEGG" id="mbr:MONBRDRAFT_24510"/>
<dbReference type="RefSeq" id="XP_001744839.1">
    <property type="nucleotide sequence ID" value="XM_001744787.1"/>
</dbReference>
<organism evidence="5 6">
    <name type="scientific">Monosiga brevicollis</name>
    <name type="common">Choanoflagellate</name>
    <dbReference type="NCBI Taxonomy" id="81824"/>
    <lineage>
        <taxon>Eukaryota</taxon>
        <taxon>Choanoflagellata</taxon>
        <taxon>Craspedida</taxon>
        <taxon>Salpingoecidae</taxon>
        <taxon>Monosiga</taxon>
    </lineage>
</organism>
<dbReference type="InterPro" id="IPR050211">
    <property type="entry name" value="FOX_domain-containing"/>
</dbReference>
<dbReference type="SMART" id="SM00339">
    <property type="entry name" value="FH"/>
    <property type="match status" value="1"/>
</dbReference>
<comment type="subcellular location">
    <subcellularLocation>
        <location evidence="2">Nucleus</location>
    </subcellularLocation>
</comment>